<dbReference type="RefSeq" id="XP_018297019.1">
    <property type="nucleotide sequence ID" value="XM_018430510.1"/>
</dbReference>
<keyword evidence="1 3" id="KW-0732">Signal</keyword>
<evidence type="ECO:0000256" key="2">
    <source>
        <dbReference type="SAM" id="MobiDB-lite"/>
    </source>
</evidence>
<dbReference type="InParanoid" id="A0A167Q336"/>
<feature type="signal peptide" evidence="3">
    <location>
        <begin position="1"/>
        <end position="21"/>
    </location>
</feature>
<dbReference type="GeneID" id="28991416"/>
<dbReference type="InterPro" id="IPR018466">
    <property type="entry name" value="Kre9/Knh1-like_N"/>
</dbReference>
<feature type="domain" description="Yeast cell wall synthesis Kre9/Knh1-like N-terminal" evidence="4">
    <location>
        <begin position="28"/>
        <end position="123"/>
    </location>
</feature>
<dbReference type="Proteomes" id="UP000077315">
    <property type="component" value="Unassembled WGS sequence"/>
</dbReference>
<feature type="chain" id="PRO_5007891372" description="Yeast cell wall synthesis Kre9/Knh1-like N-terminal domain-containing protein" evidence="3">
    <location>
        <begin position="22"/>
        <end position="259"/>
    </location>
</feature>
<gene>
    <name evidence="5" type="ORF">PHYBLDRAFT_141036</name>
</gene>
<evidence type="ECO:0000313" key="6">
    <source>
        <dbReference type="Proteomes" id="UP000077315"/>
    </source>
</evidence>
<dbReference type="EMBL" id="KV440973">
    <property type="protein sequence ID" value="OAD78979.1"/>
    <property type="molecule type" value="Genomic_DNA"/>
</dbReference>
<reference evidence="6" key="1">
    <citation type="submission" date="2015-06" db="EMBL/GenBank/DDBJ databases">
        <title>Expansion of signal transduction pathways in fungi by whole-genome duplication.</title>
        <authorList>
            <consortium name="DOE Joint Genome Institute"/>
            <person name="Corrochano L.M."/>
            <person name="Kuo A."/>
            <person name="Marcet-Houben M."/>
            <person name="Polaino S."/>
            <person name="Salamov A."/>
            <person name="Villalobos J.M."/>
            <person name="Alvarez M.I."/>
            <person name="Avalos J."/>
            <person name="Benito E.P."/>
            <person name="Benoit I."/>
            <person name="Burger G."/>
            <person name="Camino L.P."/>
            <person name="Canovas D."/>
            <person name="Cerda-Olmedo E."/>
            <person name="Cheng J.-F."/>
            <person name="Dominguez A."/>
            <person name="Elias M."/>
            <person name="Eslava A.P."/>
            <person name="Glaser F."/>
            <person name="Grimwood J."/>
            <person name="Gutierrez G."/>
            <person name="Heitman J."/>
            <person name="Henrissat B."/>
            <person name="Iturriaga E.A."/>
            <person name="Lang B.F."/>
            <person name="Lavin J.L."/>
            <person name="Lee S."/>
            <person name="Li W."/>
            <person name="Lindquist E."/>
            <person name="Lopez-Garcia S."/>
            <person name="Luque E.M."/>
            <person name="Marcos A.T."/>
            <person name="Martin J."/>
            <person name="McCluskey K."/>
            <person name="Medina H.R."/>
            <person name="Miralles-Duran A."/>
            <person name="Miyazaki A."/>
            <person name="Munoz-Torres E."/>
            <person name="Oguiza J.A."/>
            <person name="Ohm R."/>
            <person name="Olmedo M."/>
            <person name="Orejas M."/>
            <person name="Ortiz-Castellanos L."/>
            <person name="Pisabarro A.G."/>
            <person name="Rodriguez-Romero J."/>
            <person name="Ruiz-Herrera J."/>
            <person name="Ruiz-Vazquez R."/>
            <person name="Sanz C."/>
            <person name="Schackwitz W."/>
            <person name="Schmutz J."/>
            <person name="Shahriari M."/>
            <person name="Shelest E."/>
            <person name="Silva-Franco F."/>
            <person name="Soanes D."/>
            <person name="Syed K."/>
            <person name="Tagua V.G."/>
            <person name="Talbot N.J."/>
            <person name="Thon M."/>
            <person name="De vries R.P."/>
            <person name="Wiebenga A."/>
            <person name="Yadav J.S."/>
            <person name="Braun E.L."/>
            <person name="Baker S."/>
            <person name="Garre V."/>
            <person name="Horwitz B."/>
            <person name="Torres-Martinez S."/>
            <person name="Idnurm A."/>
            <person name="Herrera-Estrella A."/>
            <person name="Gabaldon T."/>
            <person name="Grigoriev I.V."/>
        </authorList>
    </citation>
    <scope>NUCLEOTIDE SEQUENCE [LARGE SCALE GENOMIC DNA]</scope>
    <source>
        <strain evidence="6">NRRL 1555(-)</strain>
    </source>
</reference>
<sequence>MFPSKYSIGAALLAFCVVTNASLAPSVPEPGTVWQAGKEYEIIWEEDNIKPSISQAWTDFRIDLMTGDNDDQIVLDTIASNMSGVDSMSYKWVVPDVEPHANIYFLMFTNDKDEAAWTTRFAIVGPDNIQQKPENTLQPDGQNIPWGIGKLVDEEQTVASVSVVSAVGDAAISAAAAVPSVGGVVSENTSNMSIMPGSQTAPSASNVQATTTITSKAQSSQTSGDSAHTASNVSSASALSALANFTGLLVSLTVGMLFL</sequence>
<feature type="compositionally biased region" description="Polar residues" evidence="2">
    <location>
        <begin position="196"/>
        <end position="229"/>
    </location>
</feature>
<dbReference type="STRING" id="763407.A0A167Q336"/>
<dbReference type="Pfam" id="PF10342">
    <property type="entry name" value="Kre9_KNH"/>
    <property type="match status" value="1"/>
</dbReference>
<protein>
    <recommendedName>
        <fullName evidence="4">Yeast cell wall synthesis Kre9/Knh1-like N-terminal domain-containing protein</fullName>
    </recommendedName>
</protein>
<feature type="region of interest" description="Disordered" evidence="2">
    <location>
        <begin position="196"/>
        <end position="230"/>
    </location>
</feature>
<evidence type="ECO:0000259" key="4">
    <source>
        <dbReference type="Pfam" id="PF10342"/>
    </source>
</evidence>
<name>A0A167Q336_PHYB8</name>
<evidence type="ECO:0000256" key="1">
    <source>
        <dbReference type="ARBA" id="ARBA00022729"/>
    </source>
</evidence>
<proteinExistence type="predicted"/>
<evidence type="ECO:0000313" key="5">
    <source>
        <dbReference type="EMBL" id="OAD78979.1"/>
    </source>
</evidence>
<dbReference type="PANTHER" id="PTHR40633">
    <property type="entry name" value="MATRIX PROTEIN, PUTATIVE (AFU_ORTHOLOGUE AFUA_8G05410)-RELATED"/>
    <property type="match status" value="1"/>
</dbReference>
<evidence type="ECO:0000256" key="3">
    <source>
        <dbReference type="SAM" id="SignalP"/>
    </source>
</evidence>
<dbReference type="AlphaFoldDB" id="A0A167Q336"/>
<dbReference type="PANTHER" id="PTHR40633:SF1">
    <property type="entry name" value="GPI ANCHORED SERINE-THREONINE RICH PROTEIN (AFU_ORTHOLOGUE AFUA_1G03630)"/>
    <property type="match status" value="1"/>
</dbReference>
<accession>A0A167Q336</accession>
<dbReference type="VEuPathDB" id="FungiDB:PHYBLDRAFT_141036"/>
<organism evidence="5 6">
    <name type="scientific">Phycomyces blakesleeanus (strain ATCC 8743b / DSM 1359 / FGSC 10004 / NBRC 33097 / NRRL 1555)</name>
    <dbReference type="NCBI Taxonomy" id="763407"/>
    <lineage>
        <taxon>Eukaryota</taxon>
        <taxon>Fungi</taxon>
        <taxon>Fungi incertae sedis</taxon>
        <taxon>Mucoromycota</taxon>
        <taxon>Mucoromycotina</taxon>
        <taxon>Mucoromycetes</taxon>
        <taxon>Mucorales</taxon>
        <taxon>Phycomycetaceae</taxon>
        <taxon>Phycomyces</taxon>
    </lineage>
</organism>
<keyword evidence="6" id="KW-1185">Reference proteome</keyword>
<dbReference type="InterPro" id="IPR052982">
    <property type="entry name" value="SRP1/TIP1-like"/>
</dbReference>
<dbReference type="OrthoDB" id="2432613at2759"/>